<evidence type="ECO:0000313" key="7">
    <source>
        <dbReference type="Proteomes" id="UP000230842"/>
    </source>
</evidence>
<dbReference type="SUPFAM" id="SSF55931">
    <property type="entry name" value="Glutamine synthetase/guanido kinase"/>
    <property type="match status" value="1"/>
</dbReference>
<organism evidence="6 7">
    <name type="scientific">Mumia flava</name>
    <dbReference type="NCBI Taxonomy" id="1348852"/>
    <lineage>
        <taxon>Bacteria</taxon>
        <taxon>Bacillati</taxon>
        <taxon>Actinomycetota</taxon>
        <taxon>Actinomycetes</taxon>
        <taxon>Propionibacteriales</taxon>
        <taxon>Nocardioidaceae</taxon>
        <taxon>Mumia</taxon>
    </lineage>
</organism>
<reference evidence="6 7" key="1">
    <citation type="submission" date="2017-11" db="EMBL/GenBank/DDBJ databases">
        <title>Genomic Encyclopedia of Archaeal and Bacterial Type Strains, Phase II (KMG-II): From Individual Species to Whole Genera.</title>
        <authorList>
            <person name="Goeker M."/>
        </authorList>
    </citation>
    <scope>NUCLEOTIDE SEQUENCE [LARGE SCALE GENOMIC DNA]</scope>
    <source>
        <strain evidence="6 7">DSM 27763</strain>
    </source>
</reference>
<sequence>MTRTLGVEEEMFLVDGISGRIAPVSEQAIRRHESDEAIEHELFLEQIETMTEPRSTLADLRGDLVAGRRAAIAAARSAGAQVIAAGTAPLPHHDPRVTPKPRYERMSSLFGGIGPGGLACGMHVHVGIDGPEEGVAILDRIRPWLSIVRALAANSPFADGDDTGHASWRTQLWDRWPSAGPVEPFGDLAGYRRAVADLIETGAAVDEGMVYFDARLARSLPTVEVRVADVCTDVSDATVVAGLIRGLVETAARDHAAGGPVPPWRVDLLRGARWHAARYGVSADLVDPVARSRRPALEVVDTLLDHVGEALADAGDTALVTAGVQRIVHEGNGADRQRAVDRSTERDGLRAVVADLVTRTAAESTEPVHERTG</sequence>
<dbReference type="PANTHER" id="PTHR36510">
    <property type="entry name" value="GLUTAMATE--CYSTEINE LIGASE 2-RELATED"/>
    <property type="match status" value="1"/>
</dbReference>
<name>A0A0B2B6R5_9ACTN</name>
<dbReference type="Pfam" id="PF04107">
    <property type="entry name" value="GCS2"/>
    <property type="match status" value="1"/>
</dbReference>
<dbReference type="EC" id="6.3.2.2" evidence="5"/>
<dbReference type="Gene3D" id="3.30.590.20">
    <property type="match status" value="1"/>
</dbReference>
<evidence type="ECO:0000256" key="3">
    <source>
        <dbReference type="ARBA" id="ARBA00022840"/>
    </source>
</evidence>
<keyword evidence="3 5" id="KW-0067">ATP-binding</keyword>
<dbReference type="AlphaFoldDB" id="A0A0B2B6R5"/>
<evidence type="ECO:0000313" key="6">
    <source>
        <dbReference type="EMBL" id="PJJ57687.1"/>
    </source>
</evidence>
<dbReference type="HAMAP" id="MF_01609">
    <property type="entry name" value="Glu_cys_ligase_2"/>
    <property type="match status" value="1"/>
</dbReference>
<comment type="similarity">
    <text evidence="5">Belongs to the glutamate--cysteine ligase type 2 family. YbdK subfamily.</text>
</comment>
<evidence type="ECO:0000256" key="2">
    <source>
        <dbReference type="ARBA" id="ARBA00022741"/>
    </source>
</evidence>
<dbReference type="PANTHER" id="PTHR36510:SF1">
    <property type="entry name" value="GLUTAMATE--CYSTEINE LIGASE 2-RELATED"/>
    <property type="match status" value="1"/>
</dbReference>
<comment type="function">
    <text evidence="5">ATP-dependent carboxylate-amine ligase which exhibits weak glutamate--cysteine ligase activity.</text>
</comment>
<dbReference type="InterPro" id="IPR011793">
    <property type="entry name" value="YbdK"/>
</dbReference>
<comment type="catalytic activity">
    <reaction evidence="4 5">
        <text>L-cysteine + L-glutamate + ATP = gamma-L-glutamyl-L-cysteine + ADP + phosphate + H(+)</text>
        <dbReference type="Rhea" id="RHEA:13285"/>
        <dbReference type="ChEBI" id="CHEBI:15378"/>
        <dbReference type="ChEBI" id="CHEBI:29985"/>
        <dbReference type="ChEBI" id="CHEBI:30616"/>
        <dbReference type="ChEBI" id="CHEBI:35235"/>
        <dbReference type="ChEBI" id="CHEBI:43474"/>
        <dbReference type="ChEBI" id="CHEBI:58173"/>
        <dbReference type="ChEBI" id="CHEBI:456216"/>
        <dbReference type="EC" id="6.3.2.2"/>
    </reaction>
</comment>
<evidence type="ECO:0000256" key="4">
    <source>
        <dbReference type="ARBA" id="ARBA00048819"/>
    </source>
</evidence>
<accession>A0A0B2B6R5</accession>
<dbReference type="GO" id="GO:0005524">
    <property type="term" value="F:ATP binding"/>
    <property type="evidence" value="ECO:0007669"/>
    <property type="project" value="UniProtKB-KW"/>
</dbReference>
<dbReference type="RefSeq" id="WP_039363336.1">
    <property type="nucleotide sequence ID" value="NZ_PGEZ01000001.1"/>
</dbReference>
<dbReference type="NCBIfam" id="NF010041">
    <property type="entry name" value="PRK13517.1-1"/>
    <property type="match status" value="1"/>
</dbReference>
<dbReference type="EMBL" id="PGEZ01000001">
    <property type="protein sequence ID" value="PJJ57687.1"/>
    <property type="molecule type" value="Genomic_DNA"/>
</dbReference>
<dbReference type="InterPro" id="IPR050141">
    <property type="entry name" value="GCL_type2/YbdK_subfam"/>
</dbReference>
<proteinExistence type="inferred from homology"/>
<evidence type="ECO:0000256" key="1">
    <source>
        <dbReference type="ARBA" id="ARBA00022598"/>
    </source>
</evidence>
<dbReference type="NCBIfam" id="TIGR02050">
    <property type="entry name" value="gshA_cyan_rel"/>
    <property type="match status" value="1"/>
</dbReference>
<evidence type="ECO:0000256" key="5">
    <source>
        <dbReference type="HAMAP-Rule" id="MF_01609"/>
    </source>
</evidence>
<dbReference type="OrthoDB" id="9803842at2"/>
<comment type="caution">
    <text evidence="6">The sequence shown here is derived from an EMBL/GenBank/DDBJ whole genome shotgun (WGS) entry which is preliminary data.</text>
</comment>
<protein>
    <recommendedName>
        <fullName evidence="5">Putative glutamate--cysteine ligase 2</fullName>
        <ecNumber evidence="5">6.3.2.2</ecNumber>
    </recommendedName>
    <alternativeName>
        <fullName evidence="5">Gamma-glutamylcysteine synthetase 2</fullName>
        <shortName evidence="5">GCS 2</shortName>
        <shortName evidence="5">Gamma-GCS 2</shortName>
    </alternativeName>
</protein>
<dbReference type="GO" id="GO:0042398">
    <property type="term" value="P:modified amino acid biosynthetic process"/>
    <property type="evidence" value="ECO:0007669"/>
    <property type="project" value="InterPro"/>
</dbReference>
<keyword evidence="7" id="KW-1185">Reference proteome</keyword>
<keyword evidence="2 5" id="KW-0547">Nucleotide-binding</keyword>
<dbReference type="GO" id="GO:0004357">
    <property type="term" value="F:glutamate-cysteine ligase activity"/>
    <property type="evidence" value="ECO:0007669"/>
    <property type="project" value="UniProtKB-EC"/>
</dbReference>
<dbReference type="InterPro" id="IPR006336">
    <property type="entry name" value="GCS2"/>
</dbReference>
<dbReference type="InterPro" id="IPR014746">
    <property type="entry name" value="Gln_synth/guanido_kin_cat_dom"/>
</dbReference>
<keyword evidence="1 5" id="KW-0436">Ligase</keyword>
<gene>
    <name evidence="6" type="ORF">CLV56_1925</name>
</gene>
<dbReference type="Proteomes" id="UP000230842">
    <property type="component" value="Unassembled WGS sequence"/>
</dbReference>